<keyword evidence="11" id="KW-1185">Reference proteome</keyword>
<evidence type="ECO:0000313" key="11">
    <source>
        <dbReference type="Proteomes" id="UP000574210"/>
    </source>
</evidence>
<dbReference type="EMBL" id="VWYZ01002988">
    <property type="protein sequence ID" value="NXF28440.1"/>
    <property type="molecule type" value="Genomic_DNA"/>
</dbReference>
<comment type="subcellular location">
    <subcellularLocation>
        <location evidence="1">Nucleus</location>
    </subcellularLocation>
</comment>
<evidence type="ECO:0000256" key="1">
    <source>
        <dbReference type="ARBA" id="ARBA00004123"/>
    </source>
</evidence>
<dbReference type="PROSITE" id="PS50157">
    <property type="entry name" value="ZINC_FINGER_C2H2_2"/>
    <property type="match status" value="1"/>
</dbReference>
<dbReference type="PROSITE" id="PS00028">
    <property type="entry name" value="ZINC_FINGER_C2H2_1"/>
    <property type="match status" value="1"/>
</dbReference>
<gene>
    <name evidence="10" type="primary">Znf271_1</name>
    <name evidence="10" type="ORF">RHOROS_R03221</name>
</gene>
<accession>A0A7K8SGI0</accession>
<evidence type="ECO:0000256" key="6">
    <source>
        <dbReference type="ARBA" id="ARBA00023242"/>
    </source>
</evidence>
<feature type="non-terminal residue" evidence="10">
    <location>
        <position position="52"/>
    </location>
</feature>
<dbReference type="SMART" id="SM00355">
    <property type="entry name" value="ZnF_C2H2"/>
    <property type="match status" value="1"/>
</dbReference>
<evidence type="ECO:0000256" key="8">
    <source>
        <dbReference type="SAM" id="MobiDB-lite"/>
    </source>
</evidence>
<protein>
    <submittedName>
        <fullName evidence="10">ZN271 protein</fullName>
    </submittedName>
</protein>
<dbReference type="SUPFAM" id="SSF57667">
    <property type="entry name" value="beta-beta-alpha zinc fingers"/>
    <property type="match status" value="1"/>
</dbReference>
<evidence type="ECO:0000313" key="10">
    <source>
        <dbReference type="EMBL" id="NXF28440.1"/>
    </source>
</evidence>
<dbReference type="GO" id="GO:0005634">
    <property type="term" value="C:nucleus"/>
    <property type="evidence" value="ECO:0007669"/>
    <property type="project" value="UniProtKB-SubCell"/>
</dbReference>
<name>A0A7K8SGI0_9PASS</name>
<evidence type="ECO:0000256" key="2">
    <source>
        <dbReference type="ARBA" id="ARBA00022723"/>
    </source>
</evidence>
<dbReference type="AlphaFoldDB" id="A0A7K8SGI0"/>
<dbReference type="InterPro" id="IPR036236">
    <property type="entry name" value="Znf_C2H2_sf"/>
</dbReference>
<keyword evidence="4 7" id="KW-0863">Zinc-finger</keyword>
<dbReference type="GO" id="GO:0000981">
    <property type="term" value="F:DNA-binding transcription factor activity, RNA polymerase II-specific"/>
    <property type="evidence" value="ECO:0007669"/>
    <property type="project" value="TreeGrafter"/>
</dbReference>
<keyword evidence="5" id="KW-0862">Zinc</keyword>
<dbReference type="GO" id="GO:0000978">
    <property type="term" value="F:RNA polymerase II cis-regulatory region sequence-specific DNA binding"/>
    <property type="evidence" value="ECO:0007669"/>
    <property type="project" value="TreeGrafter"/>
</dbReference>
<evidence type="ECO:0000259" key="9">
    <source>
        <dbReference type="PROSITE" id="PS50157"/>
    </source>
</evidence>
<evidence type="ECO:0000256" key="4">
    <source>
        <dbReference type="ARBA" id="ARBA00022771"/>
    </source>
</evidence>
<proteinExistence type="predicted"/>
<dbReference type="InterPro" id="IPR013087">
    <property type="entry name" value="Znf_C2H2_type"/>
</dbReference>
<feature type="non-terminal residue" evidence="10">
    <location>
        <position position="1"/>
    </location>
</feature>
<evidence type="ECO:0000256" key="5">
    <source>
        <dbReference type="ARBA" id="ARBA00022833"/>
    </source>
</evidence>
<dbReference type="PANTHER" id="PTHR23226">
    <property type="entry name" value="ZINC FINGER AND SCAN DOMAIN-CONTAINING"/>
    <property type="match status" value="1"/>
</dbReference>
<evidence type="ECO:0000256" key="3">
    <source>
        <dbReference type="ARBA" id="ARBA00022737"/>
    </source>
</evidence>
<dbReference type="Proteomes" id="UP000574210">
    <property type="component" value="Unassembled WGS sequence"/>
</dbReference>
<keyword evidence="2" id="KW-0479">Metal-binding</keyword>
<dbReference type="Pfam" id="PF00096">
    <property type="entry name" value="zf-C2H2"/>
    <property type="match status" value="1"/>
</dbReference>
<dbReference type="FunFam" id="3.30.160.60:FF:000418">
    <property type="entry name" value="zinc finger protein 48"/>
    <property type="match status" value="1"/>
</dbReference>
<keyword evidence="3" id="KW-0677">Repeat</keyword>
<dbReference type="GO" id="GO:0008270">
    <property type="term" value="F:zinc ion binding"/>
    <property type="evidence" value="ECO:0007669"/>
    <property type="project" value="UniProtKB-KW"/>
</dbReference>
<evidence type="ECO:0000256" key="7">
    <source>
        <dbReference type="PROSITE-ProRule" id="PRU00042"/>
    </source>
</evidence>
<comment type="caution">
    <text evidence="10">The sequence shown here is derived from an EMBL/GenBank/DDBJ whole genome shotgun (WGS) entry which is preliminary data.</text>
</comment>
<dbReference type="PANTHER" id="PTHR23226:SF416">
    <property type="entry name" value="FI01424P"/>
    <property type="match status" value="1"/>
</dbReference>
<reference evidence="10 11" key="1">
    <citation type="submission" date="2019-09" db="EMBL/GenBank/DDBJ databases">
        <title>Bird 10,000 Genomes (B10K) Project - Family phase.</title>
        <authorList>
            <person name="Zhang G."/>
        </authorList>
    </citation>
    <scope>NUCLEOTIDE SEQUENCE [LARGE SCALE GENOMIC DNA]</scope>
    <source>
        <strain evidence="10">B10K-CU-031-12</strain>
        <tissue evidence="10">Muscle</tissue>
    </source>
</reference>
<keyword evidence="6" id="KW-0539">Nucleus</keyword>
<feature type="domain" description="C2H2-type" evidence="9">
    <location>
        <begin position="25"/>
        <end position="52"/>
    </location>
</feature>
<feature type="region of interest" description="Disordered" evidence="8">
    <location>
        <begin position="1"/>
        <end position="24"/>
    </location>
</feature>
<dbReference type="Gene3D" id="3.30.160.60">
    <property type="entry name" value="Classic Zinc Finger"/>
    <property type="match status" value="1"/>
</dbReference>
<sequence>EGRRRSSQSSELVLPEQVHNGEKPHTCVECGKSFRRSSDLIKHKRIHTGNGP</sequence>
<organism evidence="10 11">
    <name type="scientific">Rhodinocichla rosea</name>
    <dbReference type="NCBI Taxonomy" id="58203"/>
    <lineage>
        <taxon>Eukaryota</taxon>
        <taxon>Metazoa</taxon>
        <taxon>Chordata</taxon>
        <taxon>Craniata</taxon>
        <taxon>Vertebrata</taxon>
        <taxon>Euteleostomi</taxon>
        <taxon>Archelosauria</taxon>
        <taxon>Archosauria</taxon>
        <taxon>Dinosauria</taxon>
        <taxon>Saurischia</taxon>
        <taxon>Theropoda</taxon>
        <taxon>Coelurosauria</taxon>
        <taxon>Aves</taxon>
        <taxon>Neognathae</taxon>
        <taxon>Neoaves</taxon>
        <taxon>Telluraves</taxon>
        <taxon>Australaves</taxon>
        <taxon>Passeriformes</taxon>
        <taxon>Thraupidae</taxon>
        <taxon>Rhodinocichla</taxon>
    </lineage>
</organism>